<accession>A0AAD6IXS6</accession>
<organism evidence="2 3">
    <name type="scientific">Drechslerella dactyloides</name>
    <name type="common">Nematode-trapping fungus</name>
    <name type="synonym">Arthrobotrys dactyloides</name>
    <dbReference type="NCBI Taxonomy" id="74499"/>
    <lineage>
        <taxon>Eukaryota</taxon>
        <taxon>Fungi</taxon>
        <taxon>Dikarya</taxon>
        <taxon>Ascomycota</taxon>
        <taxon>Pezizomycotina</taxon>
        <taxon>Orbiliomycetes</taxon>
        <taxon>Orbiliales</taxon>
        <taxon>Orbiliaceae</taxon>
        <taxon>Drechslerella</taxon>
    </lineage>
</organism>
<name>A0AAD6IXS6_DREDA</name>
<evidence type="ECO:0000313" key="2">
    <source>
        <dbReference type="EMBL" id="KAJ6260653.1"/>
    </source>
</evidence>
<feature type="region of interest" description="Disordered" evidence="1">
    <location>
        <begin position="1"/>
        <end position="25"/>
    </location>
</feature>
<protein>
    <submittedName>
        <fullName evidence="2">Uncharacterized protein</fullName>
    </submittedName>
</protein>
<dbReference type="EMBL" id="JAQGDS010000005">
    <property type="protein sequence ID" value="KAJ6260653.1"/>
    <property type="molecule type" value="Genomic_DNA"/>
</dbReference>
<feature type="compositionally biased region" description="Basic and acidic residues" evidence="1">
    <location>
        <begin position="59"/>
        <end position="69"/>
    </location>
</feature>
<dbReference type="Proteomes" id="UP001221413">
    <property type="component" value="Unassembled WGS sequence"/>
</dbReference>
<keyword evidence="3" id="KW-1185">Reference proteome</keyword>
<reference evidence="2" key="1">
    <citation type="submission" date="2023-01" db="EMBL/GenBank/DDBJ databases">
        <title>The chitinases involved in constricting ring structure development in the nematode-trapping fungus Drechslerella dactyloides.</title>
        <authorList>
            <person name="Wang R."/>
            <person name="Zhang L."/>
            <person name="Tang P."/>
            <person name="Li S."/>
            <person name="Liang L."/>
        </authorList>
    </citation>
    <scope>NUCLEOTIDE SEQUENCE</scope>
    <source>
        <strain evidence="2">YMF1.00031</strain>
    </source>
</reference>
<sequence>MDPQDILLSATRNKKLGGRQNRKRQTGLWADRGVVFVERNGGGEMQVDVHEQEQEEQEQEFKLRQGRID</sequence>
<feature type="region of interest" description="Disordered" evidence="1">
    <location>
        <begin position="49"/>
        <end position="69"/>
    </location>
</feature>
<evidence type="ECO:0000313" key="3">
    <source>
        <dbReference type="Proteomes" id="UP001221413"/>
    </source>
</evidence>
<dbReference type="AlphaFoldDB" id="A0AAD6IXS6"/>
<proteinExistence type="predicted"/>
<gene>
    <name evidence="2" type="ORF">Dda_4880</name>
</gene>
<evidence type="ECO:0000256" key="1">
    <source>
        <dbReference type="SAM" id="MobiDB-lite"/>
    </source>
</evidence>
<comment type="caution">
    <text evidence="2">The sequence shown here is derived from an EMBL/GenBank/DDBJ whole genome shotgun (WGS) entry which is preliminary data.</text>
</comment>
<feature type="compositionally biased region" description="Basic residues" evidence="1">
    <location>
        <begin position="12"/>
        <end position="25"/>
    </location>
</feature>